<gene>
    <name evidence="1" type="ORF">GCM10022277_30020</name>
</gene>
<keyword evidence="2" id="KW-1185">Reference proteome</keyword>
<protein>
    <submittedName>
        <fullName evidence="1">Uncharacterized protein</fullName>
    </submittedName>
</protein>
<proteinExistence type="predicted"/>
<organism evidence="1 2">
    <name type="scientific">Litoribacillus peritrichatus</name>
    <dbReference type="NCBI Taxonomy" id="718191"/>
    <lineage>
        <taxon>Bacteria</taxon>
        <taxon>Pseudomonadati</taxon>
        <taxon>Pseudomonadota</taxon>
        <taxon>Gammaproteobacteria</taxon>
        <taxon>Oceanospirillales</taxon>
        <taxon>Oceanospirillaceae</taxon>
        <taxon>Litoribacillus</taxon>
    </lineage>
</organism>
<sequence>MRAKEKFLKRHYEENKDCNKAIFDLYPKFSFEYNVGVGTSRNIERREKAHRVAILNKLVHLSKQTWKEISQLPKEQGYEKIPKSSFKSLPSLPNKFSEVTQIDVFRIGDCGRLIGYIEDEVFYIVWIDVQFDMYDH</sequence>
<accession>A0ABP7MXX0</accession>
<reference evidence="2" key="1">
    <citation type="journal article" date="2019" name="Int. J. Syst. Evol. Microbiol.">
        <title>The Global Catalogue of Microorganisms (GCM) 10K type strain sequencing project: providing services to taxonomists for standard genome sequencing and annotation.</title>
        <authorList>
            <consortium name="The Broad Institute Genomics Platform"/>
            <consortium name="The Broad Institute Genome Sequencing Center for Infectious Disease"/>
            <person name="Wu L."/>
            <person name="Ma J."/>
        </authorList>
    </citation>
    <scope>NUCLEOTIDE SEQUENCE [LARGE SCALE GENOMIC DNA]</scope>
    <source>
        <strain evidence="2">JCM 17551</strain>
    </source>
</reference>
<name>A0ABP7MXX0_9GAMM</name>
<dbReference type="Proteomes" id="UP001501565">
    <property type="component" value="Unassembled WGS sequence"/>
</dbReference>
<evidence type="ECO:0000313" key="1">
    <source>
        <dbReference type="EMBL" id="GAA3931245.1"/>
    </source>
</evidence>
<dbReference type="EMBL" id="BAABBN010000007">
    <property type="protein sequence ID" value="GAA3931245.1"/>
    <property type="molecule type" value="Genomic_DNA"/>
</dbReference>
<comment type="caution">
    <text evidence="1">The sequence shown here is derived from an EMBL/GenBank/DDBJ whole genome shotgun (WGS) entry which is preliminary data.</text>
</comment>
<dbReference type="RefSeq" id="WP_344799379.1">
    <property type="nucleotide sequence ID" value="NZ_BAABBN010000007.1"/>
</dbReference>
<evidence type="ECO:0000313" key="2">
    <source>
        <dbReference type="Proteomes" id="UP001501565"/>
    </source>
</evidence>